<comment type="caution">
    <text evidence="1">The sequence shown here is derived from an EMBL/GenBank/DDBJ whole genome shotgun (WGS) entry which is preliminary data.</text>
</comment>
<evidence type="ECO:0000313" key="2">
    <source>
        <dbReference type="Proteomes" id="UP000626109"/>
    </source>
</evidence>
<feature type="non-terminal residue" evidence="1">
    <location>
        <position position="99"/>
    </location>
</feature>
<feature type="non-terminal residue" evidence="1">
    <location>
        <position position="1"/>
    </location>
</feature>
<evidence type="ECO:0000313" key="1">
    <source>
        <dbReference type="EMBL" id="CAE8668101.1"/>
    </source>
</evidence>
<proteinExistence type="predicted"/>
<protein>
    <submittedName>
        <fullName evidence="1">Uncharacterized protein</fullName>
    </submittedName>
</protein>
<dbReference type="AlphaFoldDB" id="A0A813JA34"/>
<organism evidence="1 2">
    <name type="scientific">Polarella glacialis</name>
    <name type="common">Dinoflagellate</name>
    <dbReference type="NCBI Taxonomy" id="89957"/>
    <lineage>
        <taxon>Eukaryota</taxon>
        <taxon>Sar</taxon>
        <taxon>Alveolata</taxon>
        <taxon>Dinophyceae</taxon>
        <taxon>Suessiales</taxon>
        <taxon>Suessiaceae</taxon>
        <taxon>Polarella</taxon>
    </lineage>
</organism>
<name>A0A813JA34_POLGL</name>
<reference evidence="1" key="1">
    <citation type="submission" date="2021-02" db="EMBL/GenBank/DDBJ databases">
        <authorList>
            <person name="Dougan E. K."/>
            <person name="Rhodes N."/>
            <person name="Thang M."/>
            <person name="Chan C."/>
        </authorList>
    </citation>
    <scope>NUCLEOTIDE SEQUENCE</scope>
</reference>
<sequence>VARVREFAMPAEDWMSVSVLRPEAAARFLRGAGLGGAAGGADAEGPVTPRAPEELVQLQWESDRIRAQATRAGGTSVSFTEWAAYSEKMIERMAVYNIV</sequence>
<gene>
    <name evidence="1" type="ORF">PGLA2088_LOCUS16814</name>
</gene>
<dbReference type="Proteomes" id="UP000626109">
    <property type="component" value="Unassembled WGS sequence"/>
</dbReference>
<dbReference type="EMBL" id="CAJNNW010021528">
    <property type="protein sequence ID" value="CAE8668101.1"/>
    <property type="molecule type" value="Genomic_DNA"/>
</dbReference>
<accession>A0A813JA34</accession>